<comment type="caution">
    <text evidence="2">The sequence shown here is derived from an EMBL/GenBank/DDBJ whole genome shotgun (WGS) entry which is preliminary data.</text>
</comment>
<dbReference type="PATRIC" id="fig|1886670.3.peg.2776"/>
<dbReference type="Proteomes" id="UP000094578">
    <property type="component" value="Unassembled WGS sequence"/>
</dbReference>
<dbReference type="Gene3D" id="3.30.450.40">
    <property type="match status" value="1"/>
</dbReference>
<dbReference type="SUPFAM" id="SSF55781">
    <property type="entry name" value="GAF domain-like"/>
    <property type="match status" value="1"/>
</dbReference>
<dbReference type="InterPro" id="IPR003018">
    <property type="entry name" value="GAF"/>
</dbReference>
<dbReference type="AlphaFoldDB" id="A0A1E3L283"/>
<feature type="domain" description="GAF" evidence="1">
    <location>
        <begin position="12"/>
        <end position="140"/>
    </location>
</feature>
<evidence type="ECO:0000313" key="2">
    <source>
        <dbReference type="EMBL" id="ODP27912.1"/>
    </source>
</evidence>
<dbReference type="Pfam" id="PF13185">
    <property type="entry name" value="GAF_2"/>
    <property type="match status" value="1"/>
</dbReference>
<dbReference type="STRING" id="1886670.PTI45_02731"/>
<accession>A0A1E3L283</accession>
<gene>
    <name evidence="2" type="ORF">PTI45_02731</name>
</gene>
<name>A0A1E3L283_9BACL</name>
<organism evidence="2 3">
    <name type="scientific">Paenibacillus nuruki</name>
    <dbReference type="NCBI Taxonomy" id="1886670"/>
    <lineage>
        <taxon>Bacteria</taxon>
        <taxon>Bacillati</taxon>
        <taxon>Bacillota</taxon>
        <taxon>Bacilli</taxon>
        <taxon>Bacillales</taxon>
        <taxon>Paenibacillaceae</taxon>
        <taxon>Paenibacillus</taxon>
    </lineage>
</organism>
<protein>
    <recommendedName>
        <fullName evidence="1">GAF domain-containing protein</fullName>
    </recommendedName>
</protein>
<evidence type="ECO:0000259" key="1">
    <source>
        <dbReference type="Pfam" id="PF13185"/>
    </source>
</evidence>
<reference evidence="2 3" key="1">
    <citation type="submission" date="2016-08" db="EMBL/GenBank/DDBJ databases">
        <title>Genome sequencing of Paenibacillus sp. TI45-13ar, isolated from Korean traditional nuruk.</title>
        <authorList>
            <person name="Kim S.-J."/>
        </authorList>
    </citation>
    <scope>NUCLEOTIDE SEQUENCE [LARGE SCALE GENOMIC DNA]</scope>
    <source>
        <strain evidence="2 3">TI45-13ar</strain>
    </source>
</reference>
<dbReference type="EMBL" id="MDER01000045">
    <property type="protein sequence ID" value="ODP27912.1"/>
    <property type="molecule type" value="Genomic_DNA"/>
</dbReference>
<evidence type="ECO:0000313" key="3">
    <source>
        <dbReference type="Proteomes" id="UP000094578"/>
    </source>
</evidence>
<sequence length="153" mass="17529">MMKNRVDYQQELDQFREWLGYDFMSLALAESAEYHYVIKWKYATGNLNDCFKGIVLQSGRGIAGIVFKTGKPMIIENVAQHIDNELLFNYPIVRMEKLKSLVAVPLWNDNRVAGVLLGGFRNEQRVTIEMLHQLDELAHQGIGTLNGKELKLS</sequence>
<proteinExistence type="predicted"/>
<dbReference type="InterPro" id="IPR029016">
    <property type="entry name" value="GAF-like_dom_sf"/>
</dbReference>
<keyword evidence="3" id="KW-1185">Reference proteome</keyword>